<dbReference type="Pfam" id="PF00501">
    <property type="entry name" value="AMP-binding"/>
    <property type="match status" value="1"/>
</dbReference>
<dbReference type="SUPFAM" id="SSF52777">
    <property type="entry name" value="CoA-dependent acyltransferases"/>
    <property type="match status" value="2"/>
</dbReference>
<dbReference type="Proteomes" id="UP000603200">
    <property type="component" value="Unassembled WGS sequence"/>
</dbReference>
<dbReference type="Gene3D" id="3.30.559.10">
    <property type="entry name" value="Chloramphenicol acetyltransferase-like domain"/>
    <property type="match status" value="1"/>
</dbReference>
<dbReference type="Gene3D" id="3.40.50.980">
    <property type="match status" value="2"/>
</dbReference>
<dbReference type="Pfam" id="PF00668">
    <property type="entry name" value="Condensation"/>
    <property type="match status" value="1"/>
</dbReference>
<dbReference type="RefSeq" id="WP_203843046.1">
    <property type="nucleotide sequence ID" value="NZ_BAAATV010000015.1"/>
</dbReference>
<dbReference type="NCBIfam" id="TIGR01733">
    <property type="entry name" value="AA-adenyl-dom"/>
    <property type="match status" value="1"/>
</dbReference>
<name>A0ABQ4A5K3_9ACTN</name>
<dbReference type="InterPro" id="IPR023213">
    <property type="entry name" value="CAT-like_dom_sf"/>
</dbReference>
<dbReference type="CDD" id="cd05930">
    <property type="entry name" value="A_NRPS"/>
    <property type="match status" value="1"/>
</dbReference>
<evidence type="ECO:0000259" key="2">
    <source>
        <dbReference type="PROSITE" id="PS50075"/>
    </source>
</evidence>
<accession>A0ABQ4A5K3</accession>
<dbReference type="Pfam" id="PF13193">
    <property type="entry name" value="AMP-binding_C"/>
    <property type="match status" value="1"/>
</dbReference>
<dbReference type="SUPFAM" id="SSF56801">
    <property type="entry name" value="Acetyl-CoA synthetase-like"/>
    <property type="match status" value="1"/>
</dbReference>
<dbReference type="PANTHER" id="PTHR45527">
    <property type="entry name" value="NONRIBOSOMAL PEPTIDE SYNTHETASE"/>
    <property type="match status" value="1"/>
</dbReference>
<sequence length="1010" mass="107236">MISEADYAEVSRKEEALWLLESLAPGTPVNNRSAAFTVAGELDPDRLAAALAVVLGRHDALRSVYRADGMRLVKRVLSPGEFTLGEAPYDAGTPFEFNGGPMLRTALAGDTFHVTAHELVLDGLSAGVFLEEIAAAYSHEALAPVAALVELPPRTPSLEFWRTRLAGATVDGSELKCAAPEPDRPTLAAAQVSRALPEHVVTGVRRLGSDLGVPESAILLAGYYALLAAHGADPDLVLGSPVDVRPAESARAIGYHVNYVPLRVRIDRAESVRDLILRSADTLRTAVAHADVPVDAYPDLLPRPRSARRTTPFRYAFEVLPGTGRAEFPIGGMQARRVEVEPGFSKFDLDLRVTVTGTAAEVRAVYRSELFDAADATLLIARYEAVLASFASGPGVLVGDVPVWSPRDREVIDAANNTDRPVQPGSVLHAVQDRVTGQPGAVAVIDGDQRVSYRQLWNAAHHLASLIRAAGVEPGDVVAVALPRSAELAAAVLGAWLAGAAYLPIDAAHPEERIRYQLADSGAKILLATADLARYAADDRTVLTPPPVTDVPDPATSAAPPVDPAACAYLIYTSGSTGRPKGTLVSHGALANLIAHFTGELAATAADTMLWLTTFAFDISGLELFVPLASGGSLVPAPDSARSDGRVLRDLVLRHDVRFVQATPTTWRLVIDRAGESLRGRTVLAGGEIVPVWLAQRLAAAGAAFHHVYGPTETTIWSTSRIVTDTSGARLDVGAPIANTQVFVVDEHGDDLPIGVRGELCIAGVGVAIGYHNRPELTAQRFGEHPRYGRFYRTGDVARWRADGVLDLFGRSDRQVKLRGNRIELGEIEATLLAHPQVGAAAVVMIGDPSADAVLIGCLEAAASTLDLDSVRSHARAQLSRSMLPGDLVTVEAMPINGSGKVDYPALERLVAERRAQAVSAPLELSGAGLDDELTGRLTTLWGTILQREDITADTNFFESGGNSMLAAWALQELQNLSGVSLGLGEIFEQPTPRGLATRVQDLLTAPAGR</sequence>
<dbReference type="InterPro" id="IPR000873">
    <property type="entry name" value="AMP-dep_synth/lig_dom"/>
</dbReference>
<protein>
    <recommendedName>
        <fullName evidence="2">Carrier domain-containing protein</fullName>
    </recommendedName>
</protein>
<evidence type="ECO:0000313" key="3">
    <source>
        <dbReference type="EMBL" id="GIE26132.1"/>
    </source>
</evidence>
<dbReference type="SUPFAM" id="SSF47336">
    <property type="entry name" value="ACP-like"/>
    <property type="match status" value="1"/>
</dbReference>
<dbReference type="Pfam" id="PF00550">
    <property type="entry name" value="PP-binding"/>
    <property type="match status" value="1"/>
</dbReference>
<keyword evidence="4" id="KW-1185">Reference proteome</keyword>
<dbReference type="InterPro" id="IPR010071">
    <property type="entry name" value="AA_adenyl_dom"/>
</dbReference>
<evidence type="ECO:0000256" key="1">
    <source>
        <dbReference type="ARBA" id="ARBA00001957"/>
    </source>
</evidence>
<dbReference type="InterPro" id="IPR025110">
    <property type="entry name" value="AMP-bd_C"/>
</dbReference>
<evidence type="ECO:0000313" key="4">
    <source>
        <dbReference type="Proteomes" id="UP000603200"/>
    </source>
</evidence>
<organism evidence="3 4">
    <name type="scientific">Winogradskya humida</name>
    <dbReference type="NCBI Taxonomy" id="113566"/>
    <lineage>
        <taxon>Bacteria</taxon>
        <taxon>Bacillati</taxon>
        <taxon>Actinomycetota</taxon>
        <taxon>Actinomycetes</taxon>
        <taxon>Micromonosporales</taxon>
        <taxon>Micromonosporaceae</taxon>
        <taxon>Winogradskya</taxon>
    </lineage>
</organism>
<dbReference type="InterPro" id="IPR020845">
    <property type="entry name" value="AMP-binding_CS"/>
</dbReference>
<feature type="domain" description="Carrier" evidence="2">
    <location>
        <begin position="929"/>
        <end position="1004"/>
    </location>
</feature>
<dbReference type="InterPro" id="IPR009081">
    <property type="entry name" value="PP-bd_ACP"/>
</dbReference>
<reference evidence="3 4" key="1">
    <citation type="submission" date="2021-01" db="EMBL/GenBank/DDBJ databases">
        <title>Whole genome shotgun sequence of Actinoplanes humidus NBRC 14915.</title>
        <authorList>
            <person name="Komaki H."/>
            <person name="Tamura T."/>
        </authorList>
    </citation>
    <scope>NUCLEOTIDE SEQUENCE [LARGE SCALE GENOMIC DNA]</scope>
    <source>
        <strain evidence="3 4">NBRC 14915</strain>
    </source>
</reference>
<dbReference type="InterPro" id="IPR045851">
    <property type="entry name" value="AMP-bd_C_sf"/>
</dbReference>
<proteinExistence type="predicted"/>
<dbReference type="Gene3D" id="1.10.1200.10">
    <property type="entry name" value="ACP-like"/>
    <property type="match status" value="1"/>
</dbReference>
<comment type="cofactor">
    <cofactor evidence="1">
        <name>pantetheine 4'-phosphate</name>
        <dbReference type="ChEBI" id="CHEBI:47942"/>
    </cofactor>
</comment>
<dbReference type="EMBL" id="BOMN01000136">
    <property type="protein sequence ID" value="GIE26132.1"/>
    <property type="molecule type" value="Genomic_DNA"/>
</dbReference>
<dbReference type="PROSITE" id="PS00455">
    <property type="entry name" value="AMP_BINDING"/>
    <property type="match status" value="1"/>
</dbReference>
<comment type="caution">
    <text evidence="3">The sequence shown here is derived from an EMBL/GenBank/DDBJ whole genome shotgun (WGS) entry which is preliminary data.</text>
</comment>
<dbReference type="InterPro" id="IPR001242">
    <property type="entry name" value="Condensation_dom"/>
</dbReference>
<dbReference type="Gene3D" id="2.30.38.10">
    <property type="entry name" value="Luciferase, Domain 3"/>
    <property type="match status" value="1"/>
</dbReference>
<dbReference type="PANTHER" id="PTHR45527:SF1">
    <property type="entry name" value="FATTY ACID SYNTHASE"/>
    <property type="match status" value="1"/>
</dbReference>
<gene>
    <name evidence="3" type="ORF">Ahu01nite_092340</name>
</gene>
<dbReference type="PROSITE" id="PS50075">
    <property type="entry name" value="CARRIER"/>
    <property type="match status" value="1"/>
</dbReference>
<dbReference type="InterPro" id="IPR036736">
    <property type="entry name" value="ACP-like_sf"/>
</dbReference>
<dbReference type="Gene3D" id="3.30.559.30">
    <property type="entry name" value="Nonribosomal peptide synthetase, condensation domain"/>
    <property type="match status" value="1"/>
</dbReference>
<dbReference type="Gene3D" id="3.30.300.30">
    <property type="match status" value="1"/>
</dbReference>